<evidence type="ECO:0000313" key="3">
    <source>
        <dbReference type="Proteomes" id="UP000244900"/>
    </source>
</evidence>
<dbReference type="EMBL" id="CP029188">
    <property type="protein sequence ID" value="AWI32644.1"/>
    <property type="molecule type" value="Genomic_DNA"/>
</dbReference>
<protein>
    <submittedName>
        <fullName evidence="2">Uncharacterized protein</fullName>
    </submittedName>
</protein>
<evidence type="ECO:0000256" key="1">
    <source>
        <dbReference type="SAM" id="MobiDB-lite"/>
    </source>
</evidence>
<organism evidence="2 3">
    <name type="scientific">Streptomyces tirandamycinicus</name>
    <dbReference type="NCBI Taxonomy" id="2174846"/>
    <lineage>
        <taxon>Bacteria</taxon>
        <taxon>Bacillati</taxon>
        <taxon>Actinomycetota</taxon>
        <taxon>Actinomycetes</taxon>
        <taxon>Kitasatosporales</taxon>
        <taxon>Streptomycetaceae</taxon>
        <taxon>Streptomyces</taxon>
    </lineage>
</organism>
<feature type="region of interest" description="Disordered" evidence="1">
    <location>
        <begin position="1"/>
        <end position="26"/>
    </location>
</feature>
<dbReference type="OrthoDB" id="4260865at2"/>
<dbReference type="KEGG" id="stir:DDW44_30460"/>
<name>A0A2S1T1U5_9ACTN</name>
<reference evidence="2 3" key="1">
    <citation type="submission" date="2018-05" db="EMBL/GenBank/DDBJ databases">
        <title>Complete genome sequence of sponge-derived Streptomyces sp. HNM0039.</title>
        <authorList>
            <person name="Huang X."/>
            <person name="Zhou S."/>
        </authorList>
    </citation>
    <scope>NUCLEOTIDE SEQUENCE [LARGE SCALE GENOMIC DNA]</scope>
    <source>
        <strain evidence="2 3">HNM0039</strain>
    </source>
</reference>
<accession>A0A2S1T1U5</accession>
<proteinExistence type="predicted"/>
<sequence>MSAAAARRARRRNAAAELRNRRRMNRPHTVKPFLRSLGYETAFVERYASPFGRHAAKAYRAAHDGRDPQTTRRRVNGKLRTVFQYQPGDPALTIALSTYKRTAEYAPAA</sequence>
<dbReference type="RefSeq" id="WP_108908512.1">
    <property type="nucleotide sequence ID" value="NZ_CP029188.1"/>
</dbReference>
<dbReference type="Proteomes" id="UP000244900">
    <property type="component" value="Chromosome"/>
</dbReference>
<gene>
    <name evidence="2" type="ORF">DDW44_30460</name>
</gene>
<keyword evidence="3" id="KW-1185">Reference proteome</keyword>
<dbReference type="AlphaFoldDB" id="A0A2S1T1U5"/>
<evidence type="ECO:0000313" key="2">
    <source>
        <dbReference type="EMBL" id="AWI32644.1"/>
    </source>
</evidence>